<evidence type="ECO:0000313" key="7">
    <source>
        <dbReference type="EMBL" id="SOV83255.1"/>
    </source>
</evidence>
<feature type="compositionally biased region" description="Basic and acidic residues" evidence="5">
    <location>
        <begin position="1361"/>
        <end position="1381"/>
    </location>
</feature>
<dbReference type="InterPro" id="IPR010301">
    <property type="entry name" value="RRP1"/>
</dbReference>
<protein>
    <submittedName>
        <fullName evidence="7">Uncharacterized protein</fullName>
    </submittedName>
</protein>
<feature type="compositionally biased region" description="Basic and acidic residues" evidence="5">
    <location>
        <begin position="616"/>
        <end position="634"/>
    </location>
</feature>
<feature type="region of interest" description="Disordered" evidence="5">
    <location>
        <begin position="1357"/>
        <end position="1390"/>
    </location>
</feature>
<dbReference type="PANTHER" id="PTHR13026">
    <property type="entry name" value="NNP-1 PROTEIN NOVEL NUCLEAR PROTEIN 1 NOP52"/>
    <property type="match status" value="1"/>
</dbReference>
<dbReference type="VEuPathDB" id="PlasmoDB:PRCDC_1456700"/>
<sequence>MLCFDKEDELKICKRFNIENDINLNKVKNNANDNFLKDINNLVDIDDEIIYINTSICNSFIYIITKYCFYIFDNKDISFVTLYALKYDHVNNFGYHNKVFLSSIDNTIYIISNNYKYVYAYNVENKNGIVILDYDKKAHSLNINEISEEDTSESENEYYEYITYIKKTYKKKRKLQKNISIKLITMLYLPISSNCLMVTKNNILFFSQETDKIFISDSVQNILHKNAQKKNNPDNKMKKLVINTKIVSLRSITCNTNIKTSKVYKKEKKLNSTRNKTIFNELSNLKQVKSKSHTDKNKFIFKNNSKKKYLNDRLFHENRNNKFISSENIFQYYNKIKNKERKKYKNVNGFTKNHNNKYSKKTNDFNPLYLYSINKENHLYDFILNYEYSDDEKKKKYIYENGINIQGISKVEFNLHNDYLFILSVNGELYIFSFFYKFFNFKKNKCCYYYGKKVHNQYYNHRHYEKKKKKIYISDENGFFTNMNNNNYNMNHYTNQPNNVSILKKKKKNVIGLYVGSSIIDISYNIFRKLILVVTDELIIRGYNTYPYICKHTFEKSIFHIDMFFNNSINFYSYNYLLWNKQQNFFVVSFSRNNYYIFNTNGTLYYCMSNDTKSNEEKNEEPYHINSEKEEKNNNNDNNNNNNDDDDNNNNDDNNINDDNNNNDDNNISSTFNECKHKKLSTTYVENDMNDKDKSNRLNNLIIKNFLKHNNIQRYYIKMSFIFNDFKLCYTKMQDTNFYYLNVKNILYLNDTYSINKVFNYNSNYYTNNLCKKVYIGINNIQILDTNINNYNINDHEKNIVRIKQIDTPFKFIKKCYFNFSNTYMLIIYKSLCIYNIQKKVFSYFLDDYMKYFYHNYPTGWLYDDVFFVTCLHNKYDEYNFKHFKKKNDYNVFNGSNLYNEQMEPKESAYFQFLNIKYESKEDMIEQVEHGAEEKENYDYIEDNDDDGNNIYITNKKEVDDNDKNITNNDHVHILQTNSNINEKTKRENDSIYERQNNSTYDKNNYSNKNYNVELKIMNYLFNFNHNETDTYSKSFEEYFNINKINIYTKPFSIFYHNLFLRKDNNVFLSYFRKQNVKNKNEKSKTKRFEKEKHNEEKKSINEESITCVNRNDNENNSVNVKNNTYNICYINNRINYNIEKNIYDYIEDDLSKLSFHKENVNSIYTKRQKKEEMKNEFFKKMNNCFDTYKYNISYVKDERDENHLKELSAKYEDILNKNNFYYVIYIYNINNVLKFTNYIYSIKFLYRPILTHVYYNNKTMDNLENKKQHISSERYLIVLDAFYNLLCFRITYKNKSLLSEESFNVHNIFVLPLNKDNNFIEPRCFYSIFDIYHYVFVNYDNSVYFLNIYKENKSTNNNNKNDKKDKKDKKDKNDKDDKNDNNNNNNINNSYDNNYNFNFQFTPIFYYLIDHLQIVNDHKISCYYSLPTPIKYMWPSPFFYMYLFYHYCIYVIYHINKLRNKNQFKKKNHSCFPLFVSKENLKDNTFLVKQRNINFMSIQKNKKNMKNKKFSNNSNNNTICNKTSYEAYQEESTFLDSHYPNPFNEYEKYDKHYYKLENILKNKLNEHSLNYQSLIKMKRFISMNDMENNNWLQSKNDIMSYIAKHFYSFFEYIFINDNINIKYFINHLIEQMIKNHKQQISNNVNYNTVLEKMFAWLFYYIINIDENKIRKINKRVNKICKYNFFSIIEEIENQNEACYIYFTSKSNINVISISKSHNKYFFIENLKKHFPFLHSNYFNSDLLIYRYMKLKKYRDEKNCHLYDTLHNMGVFIHTVCNQVFSIGTKYLNNQIKEEDINMIYSYQKKDIKENDEDDYDNDDVREKKNNYKNMEEQKIDGENKKNIKTHDNYHIQEHSHCSESSYDKINFKITNYINIILLKFIKLYSSIYSYSTKMYQPIYDNKVQKRKIRYIIINLISKYIRHNLFVINMLDMVLYESINRLNHLYICCYKLVYNFLINLNKNIAFYNLVIGNNNKTRKHAIIDITIILLYSLFMSNSYKEKNKEILESLICQNILDMKDNDDNDPLYNNNIFENVKEEQNIENGTSHNIQDKTKSGIDNLFINNFFNYMNNHNFNENKSNCIHNIDKSKIDLLKNKNMSDEDIYHMNIYLLLLKEYETNTEDTNLIINGDNFDITSDYVFKINCNIYYISLYLLCILKKKDVFHLYTLLKILKYYCKSHISEVVINTIRKMDPYITAILIYCIGNYVPHDFMKLCLKNERFNISSLYMINIQNYIGIYDIRKYYCIYFLYLSLKYNIMSSQGLLHYLSILFYSLFKNNKNGFFFHWNYYDLNFDTSLNALIPNRLNNSDNYFYFLICANNINNMLSKQIIDIGNLKFLFQNNNTNVTIKRNERNDRIKLEANTKSNYENNTNNYIYEVTDLEENDEYNKNELQGYNNDMYNIDINLKSFNYKNFTMNKIMYEFLYNKDIIRILKNNVHMFNEMYTCNLSLFCTNYVKQNKLDDKEEVNKNDDNIDDANLDYEEIKSIYMKFIILIQNIIRYYIYYMLWFELYYFITNLKIDVLSFFSQSYIFKSNLFPNIFWGICPIDVFQEGKNEGHFYFVNTECRRNKWEQLHENDQENKGSHDERHSDIKHKEHNYHKNKEDEMNKRSNNKINIEETEKKKKKLSYKECEYNEFDNNSKENIDKHTNKYIQYNQYINNILYLKNTFENKERDCDQNNTEDIIFPNVFFIDIYKSFKKHFNILCTKKKKKKNKSKIQVKIEMKDNNTEDIIKQNENIEKLNEKYRNNILSYNIYNNHTNYLFLETHFAPSVYKYIPIYNTIKYINYIFNVCNIKNYKNSMEKQYIQNQINVRIYNYICNNIIDITHKYKGKNPNKKKEKNKNKETEFSSILKSFNTHKNDMLWFLLRIFLLLKLPIHCLALILYCKNYILLNILFNWFPYLYHIFNYILNMNSTHFLFKRMENDKSKNMNIHINGVEGNDKKQNNFIIINDEYNKNFCQYCYDKILHYNQNNITPFTYNMIEKVYKKKLSANEKKNYYHIYDHYISCNCLHNLIFLKKKLSSLRKSI</sequence>
<evidence type="ECO:0000256" key="2">
    <source>
        <dbReference type="ARBA" id="ARBA00006374"/>
    </source>
</evidence>
<gene>
    <name evidence="7" type="ORF">PRG01_1457400</name>
</gene>
<dbReference type="GO" id="GO:0030688">
    <property type="term" value="C:preribosome, small subunit precursor"/>
    <property type="evidence" value="ECO:0007669"/>
    <property type="project" value="InterPro"/>
</dbReference>
<dbReference type="Proteomes" id="UP000240500">
    <property type="component" value="Chromosome 14"/>
</dbReference>
<evidence type="ECO:0000313" key="8">
    <source>
        <dbReference type="Proteomes" id="UP000240500"/>
    </source>
</evidence>
<evidence type="ECO:0000256" key="5">
    <source>
        <dbReference type="SAM" id="MobiDB-lite"/>
    </source>
</evidence>
<keyword evidence="4" id="KW-0539">Nucleus</keyword>
<proteinExistence type="inferred from homology"/>
<comment type="similarity">
    <text evidence="2">Belongs to the RRP1 family.</text>
</comment>
<dbReference type="OrthoDB" id="377511at2759"/>
<evidence type="ECO:0000256" key="3">
    <source>
        <dbReference type="ARBA" id="ARBA00022552"/>
    </source>
</evidence>
<dbReference type="PANTHER" id="PTHR13026:SF0">
    <property type="entry name" value="RIBOSOMAL RNA PROCESSING 1B"/>
    <property type="match status" value="1"/>
</dbReference>
<evidence type="ECO:0000256" key="1">
    <source>
        <dbReference type="ARBA" id="ARBA00004123"/>
    </source>
</evidence>
<accession>A0A2P9DQG9</accession>
<comment type="subcellular location">
    <subcellularLocation>
        <location evidence="1">Nucleus</location>
    </subcellularLocation>
</comment>
<name>A0A2P9DQG9_PLARE</name>
<keyword evidence="3" id="KW-0698">rRNA processing</keyword>
<evidence type="ECO:0000256" key="4">
    <source>
        <dbReference type="ARBA" id="ARBA00023242"/>
    </source>
</evidence>
<keyword evidence="6" id="KW-1133">Transmembrane helix</keyword>
<reference evidence="7 8" key="1">
    <citation type="submission" date="2016-09" db="EMBL/GenBank/DDBJ databases">
        <authorList>
            <consortium name="Pathogen Informatics"/>
        </authorList>
    </citation>
    <scope>NUCLEOTIDE SEQUENCE [LARGE SCALE GENOMIC DNA]</scope>
</reference>
<organism evidence="7 8">
    <name type="scientific">Plasmodium reichenowi</name>
    <dbReference type="NCBI Taxonomy" id="5854"/>
    <lineage>
        <taxon>Eukaryota</taxon>
        <taxon>Sar</taxon>
        <taxon>Alveolata</taxon>
        <taxon>Apicomplexa</taxon>
        <taxon>Aconoidasida</taxon>
        <taxon>Haemosporida</taxon>
        <taxon>Plasmodiidae</taxon>
        <taxon>Plasmodium</taxon>
        <taxon>Plasmodium (Laverania)</taxon>
    </lineage>
</organism>
<dbReference type="GO" id="GO:0006364">
    <property type="term" value="P:rRNA processing"/>
    <property type="evidence" value="ECO:0007669"/>
    <property type="project" value="UniProtKB-KW"/>
</dbReference>
<feature type="transmembrane region" description="Helical" evidence="6">
    <location>
        <begin position="2892"/>
        <end position="2912"/>
    </location>
</feature>
<feature type="transmembrane region" description="Helical" evidence="6">
    <location>
        <begin position="2865"/>
        <end position="2886"/>
    </location>
</feature>
<feature type="region of interest" description="Disordered" evidence="5">
    <location>
        <begin position="2577"/>
        <end position="2609"/>
    </location>
</feature>
<dbReference type="GO" id="GO:0005634">
    <property type="term" value="C:nucleus"/>
    <property type="evidence" value="ECO:0007669"/>
    <property type="project" value="UniProtKB-SubCell"/>
</dbReference>
<feature type="compositionally biased region" description="Low complexity" evidence="5">
    <location>
        <begin position="651"/>
        <end position="668"/>
    </location>
</feature>
<evidence type="ECO:0000256" key="6">
    <source>
        <dbReference type="SAM" id="Phobius"/>
    </source>
</evidence>
<keyword evidence="6" id="KW-0812">Transmembrane</keyword>
<dbReference type="VEuPathDB" id="PlasmoDB:PRG01_1457400"/>
<keyword evidence="6" id="KW-0472">Membrane</keyword>
<dbReference type="EMBL" id="LT969577">
    <property type="protein sequence ID" value="SOV83255.1"/>
    <property type="molecule type" value="Genomic_DNA"/>
</dbReference>
<feature type="region of interest" description="Disordered" evidence="5">
    <location>
        <begin position="616"/>
        <end position="670"/>
    </location>
</feature>